<dbReference type="EMBL" id="RCMK01001662">
    <property type="protein sequence ID" value="KAG2890241.1"/>
    <property type="molecule type" value="Genomic_DNA"/>
</dbReference>
<feature type="compositionally biased region" description="Polar residues" evidence="1">
    <location>
        <begin position="202"/>
        <end position="211"/>
    </location>
</feature>
<feature type="compositionally biased region" description="Polar residues" evidence="1">
    <location>
        <begin position="310"/>
        <end position="319"/>
    </location>
</feature>
<feature type="compositionally biased region" description="Polar residues" evidence="1">
    <location>
        <begin position="229"/>
        <end position="238"/>
    </location>
</feature>
<name>A0A8T1AYG1_9STRA</name>
<organism evidence="2 3">
    <name type="scientific">Phytophthora cactorum</name>
    <dbReference type="NCBI Taxonomy" id="29920"/>
    <lineage>
        <taxon>Eukaryota</taxon>
        <taxon>Sar</taxon>
        <taxon>Stramenopiles</taxon>
        <taxon>Oomycota</taxon>
        <taxon>Peronosporomycetes</taxon>
        <taxon>Peronosporales</taxon>
        <taxon>Peronosporaceae</taxon>
        <taxon>Phytophthora</taxon>
    </lineage>
</organism>
<evidence type="ECO:0008006" key="4">
    <source>
        <dbReference type="Google" id="ProtNLM"/>
    </source>
</evidence>
<accession>A0A8T1AYG1</accession>
<dbReference type="Proteomes" id="UP000736787">
    <property type="component" value="Unassembled WGS sequence"/>
</dbReference>
<dbReference type="VEuPathDB" id="FungiDB:PC110_g22395"/>
<evidence type="ECO:0000313" key="3">
    <source>
        <dbReference type="Proteomes" id="UP000736787"/>
    </source>
</evidence>
<feature type="compositionally biased region" description="Low complexity" evidence="1">
    <location>
        <begin position="343"/>
        <end position="363"/>
    </location>
</feature>
<comment type="caution">
    <text evidence="2">The sequence shown here is derived from an EMBL/GenBank/DDBJ whole genome shotgun (WGS) entry which is preliminary data.</text>
</comment>
<feature type="compositionally biased region" description="Polar residues" evidence="1">
    <location>
        <begin position="283"/>
        <end position="292"/>
    </location>
</feature>
<reference evidence="2" key="1">
    <citation type="submission" date="2018-10" db="EMBL/GenBank/DDBJ databases">
        <title>Effector identification in a new, highly contiguous assembly of the strawberry crown rot pathogen Phytophthora cactorum.</title>
        <authorList>
            <person name="Armitage A.D."/>
            <person name="Nellist C.F."/>
            <person name="Bates H."/>
            <person name="Vickerstaff R.J."/>
            <person name="Harrison R.J."/>
        </authorList>
    </citation>
    <scope>NUCLEOTIDE SEQUENCE</scope>
    <source>
        <strain evidence="2">4040</strain>
    </source>
</reference>
<evidence type="ECO:0000313" key="2">
    <source>
        <dbReference type="EMBL" id="KAG2890241.1"/>
    </source>
</evidence>
<feature type="region of interest" description="Disordered" evidence="1">
    <location>
        <begin position="126"/>
        <end position="378"/>
    </location>
</feature>
<dbReference type="Gene3D" id="3.50.4.10">
    <property type="entry name" value="Hepatocyte Growth Factor"/>
    <property type="match status" value="1"/>
</dbReference>
<proteinExistence type="predicted"/>
<feature type="compositionally biased region" description="Polar residues" evidence="1">
    <location>
        <begin position="256"/>
        <end position="265"/>
    </location>
</feature>
<sequence length="456" mass="48530">MAGRKLATAAGFAGIITAGLVSADVPIVVYHDATYSLPEAYGVPCSGVGAEPEGTACPKAGHVATSDCQPYLVSYNGAVCVAPVDAECVLGHDDVWGCEFPKTGYSSAVEAETIVAYVGETLGWGTGYKKNHGTTEDNADKTEDQQTSENHDTEGQPYDETTQTRKMAEVSEENLQTVDGRELEYTTNTHETGTVKPCDQNKPPTESTTFAPTDETTDAPTQDPYAQTDAPTESTTFAPTDETTDAPTQDPYAQTDAPTESTTFAPTDETTDAPTQDPYAQTDAPTESTTFAPTDETTDAPTQDPYAQTDAPTESTTFAPTDETTDAPTQDPYAQTDAPTESTTFAPTDDPTDAPTDGPTDAPTEPPTPCDNQGINGIGVENKVRYNNADIYSTTPGPRNSQSWHSCCRSCYNDLNCYAFSFQQTSSDSVCELTTSTSGREEDQQNWQAGNMGRAS</sequence>
<feature type="region of interest" description="Disordered" evidence="1">
    <location>
        <begin position="436"/>
        <end position="456"/>
    </location>
</feature>
<gene>
    <name evidence="2" type="ORF">PC117_g24505</name>
</gene>
<feature type="compositionally biased region" description="Basic and acidic residues" evidence="1">
    <location>
        <begin position="133"/>
        <end position="154"/>
    </location>
</feature>
<protein>
    <recommendedName>
        <fullName evidence="4">Apple domain-containing protein</fullName>
    </recommendedName>
</protein>
<evidence type="ECO:0000256" key="1">
    <source>
        <dbReference type="SAM" id="MobiDB-lite"/>
    </source>
</evidence>
<dbReference type="VEuPathDB" id="FungiDB:PC110_g21770"/>
<dbReference type="AlphaFoldDB" id="A0A8T1AYG1"/>